<evidence type="ECO:0000256" key="5">
    <source>
        <dbReference type="ARBA" id="ARBA00022729"/>
    </source>
</evidence>
<evidence type="ECO:0000256" key="6">
    <source>
        <dbReference type="ARBA" id="ARBA00023065"/>
    </source>
</evidence>
<comment type="similarity">
    <text evidence="10 11">Belongs to the TonB-dependent receptor family.</text>
</comment>
<reference evidence="15 16" key="1">
    <citation type="submission" date="2019-08" db="EMBL/GenBank/DDBJ databases">
        <title>Sphingorhabdus soil sp. nov., isolated from arctic soil.</title>
        <authorList>
            <person name="Liu Y."/>
        </authorList>
    </citation>
    <scope>NUCLEOTIDE SEQUENCE [LARGE SCALE GENOMIC DNA]</scope>
    <source>
        <strain evidence="15 16">D-2Q-5-6</strain>
    </source>
</reference>
<evidence type="ECO:0000256" key="8">
    <source>
        <dbReference type="ARBA" id="ARBA00023136"/>
    </source>
</evidence>
<dbReference type="GO" id="GO:0015889">
    <property type="term" value="P:cobalamin transport"/>
    <property type="evidence" value="ECO:0007669"/>
    <property type="project" value="TreeGrafter"/>
</dbReference>
<keyword evidence="9 10" id="KW-0998">Cell outer membrane</keyword>
<dbReference type="EMBL" id="VOPY01000002">
    <property type="protein sequence ID" value="TXC68742.1"/>
    <property type="molecule type" value="Genomic_DNA"/>
</dbReference>
<keyword evidence="15" id="KW-0675">Receptor</keyword>
<sequence length="642" mass="68724">MKSLQYLATAAVLAQAAPGWAQAIAPDDTASDTQIVVTATRSSEVEPIDRSGNSVTVIDATAIDHREGRSVAELLRDVPGVAVGATPGQTQLRLRGSEANHVLVLIDGIEVSDPFAGEFDFAGLTAEPGARIEVLRGQQSALYGSDAIGGVVQYITASGRDAPGLSARAEAGTFGSFGAAARGAGDSGAFDYALTGSYTTSDGSPGARGGSRNLGSESRGLAFKSNLAVAPNARLTAVLRYARNAGDFNDVGSDPASPDFGLIVDTPGLRFVNSARYALLRGEIDLADGKWKQVVSAQVADSVRDTYRSDVRSSGSEGRRYKGSYESTLHFAAGSVAHRVTLAIDAERETARNTDPTGMAFTGQRDFDNLGLVGEYALTMGQAFAFGAAVRHDVNNRFADVTTYRFNGSVRIAADTRVHAAFGTGVKNPGFYELYGYFDGRFIGNPGLKPERTTGWEAGIEQRFAADRVTIGATWFQSRLTDEIFITYPPPSFVPTPGNRAEVSRQRGVEAYAKAQLSPAWRIDGAYTWLHARENGVEEVRRPAHSASLAVDWTPAASRFAATLVARYTGRQRDVAFTDPSYVPRTVTLDDYLLINASARYDLDARVTLFARIENLLSADYEDVFSYATPGRSAYIGIKARF</sequence>
<feature type="signal peptide" evidence="12">
    <location>
        <begin position="1"/>
        <end position="23"/>
    </location>
</feature>
<keyword evidence="6" id="KW-0406">Ion transport</keyword>
<feature type="domain" description="TonB-dependent receptor plug" evidence="14">
    <location>
        <begin position="50"/>
        <end position="151"/>
    </location>
</feature>
<evidence type="ECO:0000256" key="7">
    <source>
        <dbReference type="ARBA" id="ARBA00023077"/>
    </source>
</evidence>
<dbReference type="Gene3D" id="2.170.130.10">
    <property type="entry name" value="TonB-dependent receptor, plug domain"/>
    <property type="match status" value="1"/>
</dbReference>
<comment type="subcellular location">
    <subcellularLocation>
        <location evidence="1 10">Cell outer membrane</location>
        <topology evidence="1 10">Multi-pass membrane protein</topology>
    </subcellularLocation>
</comment>
<dbReference type="InterPro" id="IPR000531">
    <property type="entry name" value="Beta-barrel_TonB"/>
</dbReference>
<dbReference type="GO" id="GO:0009279">
    <property type="term" value="C:cell outer membrane"/>
    <property type="evidence" value="ECO:0007669"/>
    <property type="project" value="UniProtKB-SubCell"/>
</dbReference>
<organism evidence="15 16">
    <name type="scientific">Flavisphingopyxis soli</name>
    <dbReference type="NCBI Taxonomy" id="2601267"/>
    <lineage>
        <taxon>Bacteria</taxon>
        <taxon>Pseudomonadati</taxon>
        <taxon>Pseudomonadota</taxon>
        <taxon>Alphaproteobacteria</taxon>
        <taxon>Sphingomonadales</taxon>
        <taxon>Sphingopyxidaceae</taxon>
        <taxon>Flavisphingopyxis</taxon>
    </lineage>
</organism>
<keyword evidence="4 10" id="KW-0812">Transmembrane</keyword>
<dbReference type="RefSeq" id="WP_147122696.1">
    <property type="nucleotide sequence ID" value="NZ_VOPY01000002.1"/>
</dbReference>
<evidence type="ECO:0000256" key="9">
    <source>
        <dbReference type="ARBA" id="ARBA00023237"/>
    </source>
</evidence>
<evidence type="ECO:0000256" key="3">
    <source>
        <dbReference type="ARBA" id="ARBA00022452"/>
    </source>
</evidence>
<protein>
    <submittedName>
        <fullName evidence="15">TonB-dependent receptor</fullName>
    </submittedName>
</protein>
<dbReference type="Pfam" id="PF00593">
    <property type="entry name" value="TonB_dep_Rec_b-barrel"/>
    <property type="match status" value="1"/>
</dbReference>
<keyword evidence="8 10" id="KW-0472">Membrane</keyword>
<keyword evidence="2 10" id="KW-0813">Transport</keyword>
<proteinExistence type="inferred from homology"/>
<keyword evidence="16" id="KW-1185">Reference proteome</keyword>
<dbReference type="InterPro" id="IPR039426">
    <property type="entry name" value="TonB-dep_rcpt-like"/>
</dbReference>
<dbReference type="OrthoDB" id="9796221at2"/>
<dbReference type="InterPro" id="IPR036942">
    <property type="entry name" value="Beta-barrel_TonB_sf"/>
</dbReference>
<comment type="caution">
    <text evidence="15">The sequence shown here is derived from an EMBL/GenBank/DDBJ whole genome shotgun (WGS) entry which is preliminary data.</text>
</comment>
<evidence type="ECO:0000259" key="13">
    <source>
        <dbReference type="Pfam" id="PF00593"/>
    </source>
</evidence>
<dbReference type="Pfam" id="PF07715">
    <property type="entry name" value="Plug"/>
    <property type="match status" value="1"/>
</dbReference>
<dbReference type="PANTHER" id="PTHR30069:SF53">
    <property type="entry name" value="COLICIN I RECEPTOR-RELATED"/>
    <property type="match status" value="1"/>
</dbReference>
<keyword evidence="5 12" id="KW-0732">Signal</keyword>
<keyword evidence="7 11" id="KW-0798">TonB box</keyword>
<dbReference type="SUPFAM" id="SSF56935">
    <property type="entry name" value="Porins"/>
    <property type="match status" value="1"/>
</dbReference>
<evidence type="ECO:0000256" key="10">
    <source>
        <dbReference type="PROSITE-ProRule" id="PRU01360"/>
    </source>
</evidence>
<evidence type="ECO:0000256" key="11">
    <source>
        <dbReference type="RuleBase" id="RU003357"/>
    </source>
</evidence>
<evidence type="ECO:0000256" key="12">
    <source>
        <dbReference type="SAM" id="SignalP"/>
    </source>
</evidence>
<evidence type="ECO:0000313" key="16">
    <source>
        <dbReference type="Proteomes" id="UP000321129"/>
    </source>
</evidence>
<evidence type="ECO:0000313" key="15">
    <source>
        <dbReference type="EMBL" id="TXC68742.1"/>
    </source>
</evidence>
<dbReference type="CDD" id="cd01347">
    <property type="entry name" value="ligand_gated_channel"/>
    <property type="match status" value="1"/>
</dbReference>
<dbReference type="GO" id="GO:0006811">
    <property type="term" value="P:monoatomic ion transport"/>
    <property type="evidence" value="ECO:0007669"/>
    <property type="project" value="UniProtKB-KW"/>
</dbReference>
<dbReference type="Proteomes" id="UP000321129">
    <property type="component" value="Unassembled WGS sequence"/>
</dbReference>
<dbReference type="InterPro" id="IPR037066">
    <property type="entry name" value="Plug_dom_sf"/>
</dbReference>
<evidence type="ECO:0000259" key="14">
    <source>
        <dbReference type="Pfam" id="PF07715"/>
    </source>
</evidence>
<dbReference type="PANTHER" id="PTHR30069">
    <property type="entry name" value="TONB-DEPENDENT OUTER MEMBRANE RECEPTOR"/>
    <property type="match status" value="1"/>
</dbReference>
<gene>
    <name evidence="15" type="ORF">FSZ31_07110</name>
</gene>
<feature type="chain" id="PRO_5022792659" evidence="12">
    <location>
        <begin position="24"/>
        <end position="642"/>
    </location>
</feature>
<dbReference type="Gene3D" id="2.40.170.20">
    <property type="entry name" value="TonB-dependent receptor, beta-barrel domain"/>
    <property type="match status" value="1"/>
</dbReference>
<evidence type="ECO:0000256" key="1">
    <source>
        <dbReference type="ARBA" id="ARBA00004571"/>
    </source>
</evidence>
<dbReference type="AlphaFoldDB" id="A0A5C6U795"/>
<accession>A0A5C6U795</accession>
<evidence type="ECO:0000256" key="2">
    <source>
        <dbReference type="ARBA" id="ARBA00022448"/>
    </source>
</evidence>
<dbReference type="PROSITE" id="PS52016">
    <property type="entry name" value="TONB_DEPENDENT_REC_3"/>
    <property type="match status" value="1"/>
</dbReference>
<evidence type="ECO:0000256" key="4">
    <source>
        <dbReference type="ARBA" id="ARBA00022692"/>
    </source>
</evidence>
<keyword evidence="3 10" id="KW-1134">Transmembrane beta strand</keyword>
<dbReference type="InterPro" id="IPR012910">
    <property type="entry name" value="Plug_dom"/>
</dbReference>
<feature type="domain" description="TonB-dependent receptor-like beta-barrel" evidence="13">
    <location>
        <begin position="183"/>
        <end position="616"/>
    </location>
</feature>
<name>A0A5C6U795_9SPHN</name>